<dbReference type="FunFam" id="3.30.70.270:FF:000001">
    <property type="entry name" value="Diguanylate cyclase domain protein"/>
    <property type="match status" value="1"/>
</dbReference>
<dbReference type="PANTHER" id="PTHR45138:SF9">
    <property type="entry name" value="DIGUANYLATE CYCLASE DGCM-RELATED"/>
    <property type="match status" value="1"/>
</dbReference>
<sequence length="383" mass="42459">MDMRTLLLERVCLLSFCTLLVLVNLRQHRAMRGLLAFAASNVGYLIGGILIASREHLPVWAAVVLANFLYSMGYVLLHRCLASFFGERRWYWRGQCCMAALSLLLCLTFTYGYPNIRLRLAGIGLATGFQFVFAGLVAAHGWYTRMRAPAITMSAVLFFSAALNLLRILLTLVWGTTQTYLKADDIQTTTVMLNTTIFVSIDLAFLWMMATSLRDELHMQAMTDPLTGVMNRRAFEEALTNAVTRSRETGQPLSVVMMDLDDFKGINDTLGHRAGDKALKAATQCLREGLREADAIARMGGDEFVILLPNCPRNGAHEIAERLRAAIETRSIPFAEEAITLKASFGVATLSEPTMEGDTLLIECDRALYTAKRVGGNFVYVTG</sequence>
<reference evidence="5 6" key="1">
    <citation type="submission" date="2019-08" db="EMBL/GenBank/DDBJ databases">
        <title>Complete genome sequence of Terriglobus albidus strain ORNL.</title>
        <authorList>
            <person name="Podar M."/>
        </authorList>
    </citation>
    <scope>NUCLEOTIDE SEQUENCE [LARGE SCALE GENOMIC DNA]</scope>
    <source>
        <strain evidence="5 6">ORNL</strain>
    </source>
</reference>
<dbReference type="OrthoDB" id="9759607at2"/>
<keyword evidence="3" id="KW-1133">Transmembrane helix</keyword>
<dbReference type="EMBL" id="CP042806">
    <property type="protein sequence ID" value="QEE26938.1"/>
    <property type="molecule type" value="Genomic_DNA"/>
</dbReference>
<dbReference type="Pfam" id="PF00990">
    <property type="entry name" value="GGDEF"/>
    <property type="match status" value="1"/>
</dbReference>
<feature type="domain" description="GGDEF" evidence="4">
    <location>
        <begin position="251"/>
        <end position="383"/>
    </location>
</feature>
<feature type="transmembrane region" description="Helical" evidence="3">
    <location>
        <begin position="155"/>
        <end position="174"/>
    </location>
</feature>
<dbReference type="NCBIfam" id="TIGR00254">
    <property type="entry name" value="GGDEF"/>
    <property type="match status" value="1"/>
</dbReference>
<evidence type="ECO:0000256" key="3">
    <source>
        <dbReference type="SAM" id="Phobius"/>
    </source>
</evidence>
<evidence type="ECO:0000313" key="5">
    <source>
        <dbReference type="EMBL" id="QEE26938.1"/>
    </source>
</evidence>
<dbReference type="PANTHER" id="PTHR45138">
    <property type="entry name" value="REGULATORY COMPONENTS OF SENSORY TRANSDUCTION SYSTEM"/>
    <property type="match status" value="1"/>
</dbReference>
<dbReference type="InterPro" id="IPR000160">
    <property type="entry name" value="GGDEF_dom"/>
</dbReference>
<keyword evidence="6" id="KW-1185">Reference proteome</keyword>
<dbReference type="EC" id="2.7.7.65" evidence="1"/>
<dbReference type="SMART" id="SM00267">
    <property type="entry name" value="GGDEF"/>
    <property type="match status" value="1"/>
</dbReference>
<feature type="transmembrane region" description="Helical" evidence="3">
    <location>
        <begin position="186"/>
        <end position="210"/>
    </location>
</feature>
<name>A0A5B9E4N0_9BACT</name>
<dbReference type="Proteomes" id="UP000321820">
    <property type="component" value="Chromosome"/>
</dbReference>
<dbReference type="CDD" id="cd01949">
    <property type="entry name" value="GGDEF"/>
    <property type="match status" value="1"/>
</dbReference>
<dbReference type="PROSITE" id="PS50887">
    <property type="entry name" value="GGDEF"/>
    <property type="match status" value="1"/>
</dbReference>
<dbReference type="Gene3D" id="3.30.70.270">
    <property type="match status" value="1"/>
</dbReference>
<dbReference type="InterPro" id="IPR050469">
    <property type="entry name" value="Diguanylate_Cyclase"/>
</dbReference>
<dbReference type="InterPro" id="IPR043128">
    <property type="entry name" value="Rev_trsase/Diguanyl_cyclase"/>
</dbReference>
<dbReference type="InterPro" id="IPR029787">
    <property type="entry name" value="Nucleotide_cyclase"/>
</dbReference>
<feature type="transmembrane region" description="Helical" evidence="3">
    <location>
        <begin position="34"/>
        <end position="53"/>
    </location>
</feature>
<feature type="transmembrane region" description="Helical" evidence="3">
    <location>
        <begin position="120"/>
        <end position="143"/>
    </location>
</feature>
<proteinExistence type="predicted"/>
<protein>
    <recommendedName>
        <fullName evidence="1">diguanylate cyclase</fullName>
        <ecNumber evidence="1">2.7.7.65</ecNumber>
    </recommendedName>
</protein>
<dbReference type="GO" id="GO:0052621">
    <property type="term" value="F:diguanylate cyclase activity"/>
    <property type="evidence" value="ECO:0007669"/>
    <property type="project" value="UniProtKB-EC"/>
</dbReference>
<evidence type="ECO:0000256" key="1">
    <source>
        <dbReference type="ARBA" id="ARBA00012528"/>
    </source>
</evidence>
<evidence type="ECO:0000259" key="4">
    <source>
        <dbReference type="PROSITE" id="PS50887"/>
    </source>
</evidence>
<evidence type="ECO:0000256" key="2">
    <source>
        <dbReference type="ARBA" id="ARBA00034247"/>
    </source>
</evidence>
<comment type="catalytic activity">
    <reaction evidence="2">
        <text>2 GTP = 3',3'-c-di-GMP + 2 diphosphate</text>
        <dbReference type="Rhea" id="RHEA:24898"/>
        <dbReference type="ChEBI" id="CHEBI:33019"/>
        <dbReference type="ChEBI" id="CHEBI:37565"/>
        <dbReference type="ChEBI" id="CHEBI:58805"/>
        <dbReference type="EC" id="2.7.7.65"/>
    </reaction>
</comment>
<organism evidence="5 6">
    <name type="scientific">Terriglobus albidus</name>
    <dbReference type="NCBI Taxonomy" id="1592106"/>
    <lineage>
        <taxon>Bacteria</taxon>
        <taxon>Pseudomonadati</taxon>
        <taxon>Acidobacteriota</taxon>
        <taxon>Terriglobia</taxon>
        <taxon>Terriglobales</taxon>
        <taxon>Acidobacteriaceae</taxon>
        <taxon>Terriglobus</taxon>
    </lineage>
</organism>
<keyword evidence="3" id="KW-0812">Transmembrane</keyword>
<feature type="transmembrane region" description="Helical" evidence="3">
    <location>
        <begin position="90"/>
        <end position="114"/>
    </location>
</feature>
<feature type="transmembrane region" description="Helical" evidence="3">
    <location>
        <begin position="59"/>
        <end position="78"/>
    </location>
</feature>
<gene>
    <name evidence="5" type="ORF">FTW19_02305</name>
</gene>
<dbReference type="SUPFAM" id="SSF55073">
    <property type="entry name" value="Nucleotide cyclase"/>
    <property type="match status" value="1"/>
</dbReference>
<accession>A0A5B9E4N0</accession>
<evidence type="ECO:0000313" key="6">
    <source>
        <dbReference type="Proteomes" id="UP000321820"/>
    </source>
</evidence>
<dbReference type="AlphaFoldDB" id="A0A5B9E4N0"/>
<keyword evidence="3" id="KW-0472">Membrane</keyword>
<dbReference type="KEGG" id="talb:FTW19_02305"/>